<dbReference type="SUPFAM" id="SSF82171">
    <property type="entry name" value="DPP6 N-terminal domain-like"/>
    <property type="match status" value="1"/>
</dbReference>
<reference evidence="3 4" key="1">
    <citation type="submission" date="2019-08" db="EMBL/GenBank/DDBJ databases">
        <title>Bradymonadales sp. TMQ4.</title>
        <authorList>
            <person name="Liang Q."/>
        </authorList>
    </citation>
    <scope>NUCLEOTIDE SEQUENCE [LARGE SCALE GENOMIC DNA]</scope>
    <source>
        <strain evidence="3 4">TMQ4</strain>
    </source>
</reference>
<protein>
    <submittedName>
        <fullName evidence="3">Uncharacterized protein</fullName>
    </submittedName>
</protein>
<feature type="compositionally biased region" description="Acidic residues" evidence="1">
    <location>
        <begin position="56"/>
        <end position="67"/>
    </location>
</feature>
<dbReference type="Gene3D" id="2.130.10.10">
    <property type="entry name" value="YVTN repeat-like/Quinoprotein amine dehydrogenase"/>
    <property type="match status" value="1"/>
</dbReference>
<keyword evidence="4" id="KW-1185">Reference proteome</keyword>
<dbReference type="Proteomes" id="UP000321412">
    <property type="component" value="Unassembled WGS sequence"/>
</dbReference>
<evidence type="ECO:0000313" key="4">
    <source>
        <dbReference type="Proteomes" id="UP000321412"/>
    </source>
</evidence>
<dbReference type="EMBL" id="VOSM01000007">
    <property type="protein sequence ID" value="TXD35899.1"/>
    <property type="molecule type" value="Genomic_DNA"/>
</dbReference>
<dbReference type="AlphaFoldDB" id="A0A5C6X6H8"/>
<accession>A0A5C6X6H8</accession>
<dbReference type="InterPro" id="IPR015943">
    <property type="entry name" value="WD40/YVTN_repeat-like_dom_sf"/>
</dbReference>
<proteinExistence type="predicted"/>
<feature type="signal peptide" evidence="2">
    <location>
        <begin position="1"/>
        <end position="26"/>
    </location>
</feature>
<evidence type="ECO:0000256" key="1">
    <source>
        <dbReference type="SAM" id="MobiDB-lite"/>
    </source>
</evidence>
<dbReference type="OrthoDB" id="5525091at2"/>
<name>A0A5C6X6H8_9DELT</name>
<feature type="chain" id="PRO_5022925440" evidence="2">
    <location>
        <begin position="27"/>
        <end position="570"/>
    </location>
</feature>
<sequence length="570" mass="61097">MTHPLKRATPVALRLLCALALCGAMACGESGNYDEAAPGGSDEDRDYNADAGMGAPDEDHDPGEPPPEIEEQIVERVAATDRYIFVPTGREGGDQVALIDGETFQVEPIRVGLNPQAVVAAEVEEVGAVAYVWSEGTSTVAIVRADVRDERDRPDVRVVRVPREVNQLVVAPGGRYALAYIDPELPLPTQGSAVSLQTMALIALGDAPGEDEAHQLSVTRRIESISFSDDGEYGFVVGEEGISRIAFEDIKDDAFVPTLDLGAATQDFPPRDQEAAFTADASSMILRSSQLSGLGLFRLSVEELAVAEQRMLPLPGVPTDVELLEREVEGELRREVLFAMREQGQVGRFDLDAALAAESDEAAAALVELTDVEGVETGIARLTPDEQSLLVFSTLPALPGVGLLDVGTGGVQTVTLRNQIRTLALSPDSQIAVVVHRPQPGSAPGGASWEERFRYEQGLSLWDLATGYVRPVVLEAEPQSVLMVESQTGPTWLYGLLADEGGADFGVVRISLETFGVEVLPIPRRPAQIGVVADQVFVTQEDGQGRVTFFDIETGTQRTISGFELNAEVQ</sequence>
<keyword evidence="2" id="KW-0732">Signal</keyword>
<organism evidence="3 4">
    <name type="scientific">Lujinxingia vulgaris</name>
    <dbReference type="NCBI Taxonomy" id="2600176"/>
    <lineage>
        <taxon>Bacteria</taxon>
        <taxon>Deltaproteobacteria</taxon>
        <taxon>Bradymonadales</taxon>
        <taxon>Lujinxingiaceae</taxon>
        <taxon>Lujinxingia</taxon>
    </lineage>
</organism>
<dbReference type="RefSeq" id="WP_146982177.1">
    <property type="nucleotide sequence ID" value="NZ_VOSM01000007.1"/>
</dbReference>
<comment type="caution">
    <text evidence="3">The sequence shown here is derived from an EMBL/GenBank/DDBJ whole genome shotgun (WGS) entry which is preliminary data.</text>
</comment>
<evidence type="ECO:0000256" key="2">
    <source>
        <dbReference type="SAM" id="SignalP"/>
    </source>
</evidence>
<feature type="region of interest" description="Disordered" evidence="1">
    <location>
        <begin position="34"/>
        <end position="67"/>
    </location>
</feature>
<dbReference type="PROSITE" id="PS51257">
    <property type="entry name" value="PROKAR_LIPOPROTEIN"/>
    <property type="match status" value="1"/>
</dbReference>
<evidence type="ECO:0000313" key="3">
    <source>
        <dbReference type="EMBL" id="TXD35899.1"/>
    </source>
</evidence>
<gene>
    <name evidence="3" type="ORF">FRC98_14610</name>
</gene>